<dbReference type="Gene3D" id="1.10.3300.10">
    <property type="entry name" value="Jann2411-like domain"/>
    <property type="match status" value="1"/>
</dbReference>
<evidence type="ECO:0000313" key="4">
    <source>
        <dbReference type="Proteomes" id="UP000273140"/>
    </source>
</evidence>
<dbReference type="InterPro" id="IPR023286">
    <property type="entry name" value="ABATE_dom_sf"/>
</dbReference>
<dbReference type="Pfam" id="PF11706">
    <property type="entry name" value="zf-CGNR"/>
    <property type="match status" value="1"/>
</dbReference>
<dbReference type="RefSeq" id="WP_017700231.1">
    <property type="nucleotide sequence ID" value="NZ_RBRB01000262.1"/>
</dbReference>
<evidence type="ECO:0000256" key="1">
    <source>
        <dbReference type="SAM" id="MobiDB-lite"/>
    </source>
</evidence>
<dbReference type="PANTHER" id="PTHR35525">
    <property type="entry name" value="BLL6575 PROTEIN"/>
    <property type="match status" value="1"/>
</dbReference>
<gene>
    <name evidence="3" type="ORF">ALQ07_01269</name>
</gene>
<protein>
    <recommendedName>
        <fullName evidence="2">Zinc finger CGNR domain-containing protein</fullName>
    </recommendedName>
</protein>
<feature type="region of interest" description="Disordered" evidence="1">
    <location>
        <begin position="204"/>
        <end position="224"/>
    </location>
</feature>
<feature type="domain" description="Zinc finger CGNR" evidence="2">
    <location>
        <begin position="169"/>
        <end position="209"/>
    </location>
</feature>
<dbReference type="AlphaFoldDB" id="A0A3M4KLR6"/>
<accession>A0A3M4KLR6</accession>
<dbReference type="Pfam" id="PF07336">
    <property type="entry name" value="ABATE"/>
    <property type="match status" value="1"/>
</dbReference>
<dbReference type="Proteomes" id="UP000273140">
    <property type="component" value="Unassembled WGS sequence"/>
</dbReference>
<dbReference type="PANTHER" id="PTHR35525:SF3">
    <property type="entry name" value="BLL6575 PROTEIN"/>
    <property type="match status" value="1"/>
</dbReference>
<name>A0A3M4KLR6_PSESF</name>
<proteinExistence type="predicted"/>
<sequence>MQHAFVAVKRVRLIGGAVALDFVNTCNGRRPDTSLEKSEERLNSFEFFFEWALHASLMTVEEHDQWAPLATGQREMLEPLLDAVKSFRESLFSLFFSVSQGHSVAPQMLHPLNTALQRTLTSRFLTVLDERPAWAWKPCTNTQDVADLLIGRLANNAQELLTGQDLVHLKCCSSSECDWLFLDSSKNKQRRWCQMSVCGSREKLQRNRQISDRIKTPSTGDRSH</sequence>
<evidence type="ECO:0000313" key="3">
    <source>
        <dbReference type="EMBL" id="RMQ30167.1"/>
    </source>
</evidence>
<dbReference type="EMBL" id="RBRB01000262">
    <property type="protein sequence ID" value="RMQ30167.1"/>
    <property type="molecule type" value="Genomic_DNA"/>
</dbReference>
<comment type="caution">
    <text evidence="3">The sequence shown here is derived from an EMBL/GenBank/DDBJ whole genome shotgun (WGS) entry which is preliminary data.</text>
</comment>
<dbReference type="SUPFAM" id="SSF160904">
    <property type="entry name" value="Jann2411-like"/>
    <property type="match status" value="1"/>
</dbReference>
<reference evidence="3 4" key="1">
    <citation type="submission" date="2018-08" db="EMBL/GenBank/DDBJ databases">
        <title>Recombination of ecologically and evolutionarily significant loci maintains genetic cohesion in the Pseudomonas syringae species complex.</title>
        <authorList>
            <person name="Dillon M."/>
            <person name="Thakur S."/>
            <person name="Almeida R.N.D."/>
            <person name="Weir B.S."/>
            <person name="Guttman D.S."/>
        </authorList>
    </citation>
    <scope>NUCLEOTIDE SEQUENCE [LARGE SCALE GENOMIC DNA]</scope>
    <source>
        <strain evidence="3 4">ICMP 19074</strain>
    </source>
</reference>
<dbReference type="InterPro" id="IPR010852">
    <property type="entry name" value="ABATE"/>
</dbReference>
<organism evidence="3 4">
    <name type="scientific">Pseudomonas syringae pv. actinidiae</name>
    <dbReference type="NCBI Taxonomy" id="103796"/>
    <lineage>
        <taxon>Bacteria</taxon>
        <taxon>Pseudomonadati</taxon>
        <taxon>Pseudomonadota</taxon>
        <taxon>Gammaproteobacteria</taxon>
        <taxon>Pseudomonadales</taxon>
        <taxon>Pseudomonadaceae</taxon>
        <taxon>Pseudomonas</taxon>
        <taxon>Pseudomonas syringae</taxon>
    </lineage>
</organism>
<dbReference type="InterPro" id="IPR021005">
    <property type="entry name" value="Znf_CGNR"/>
</dbReference>
<evidence type="ECO:0000259" key="2">
    <source>
        <dbReference type="Pfam" id="PF11706"/>
    </source>
</evidence>